<evidence type="ECO:0000313" key="2">
    <source>
        <dbReference type="Proteomes" id="UP000789702"/>
    </source>
</evidence>
<feature type="non-terminal residue" evidence="1">
    <location>
        <position position="64"/>
    </location>
</feature>
<sequence length="64" mass="6942">KVKVLRNSEKFGLKVCCALCEKIISVDRMVLLICLRKCLVGGIGYGGGGFIEGVRDLESLENVV</sequence>
<organism evidence="1 2">
    <name type="scientific">Dentiscutata heterogama</name>
    <dbReference type="NCBI Taxonomy" id="1316150"/>
    <lineage>
        <taxon>Eukaryota</taxon>
        <taxon>Fungi</taxon>
        <taxon>Fungi incertae sedis</taxon>
        <taxon>Mucoromycota</taxon>
        <taxon>Glomeromycotina</taxon>
        <taxon>Glomeromycetes</taxon>
        <taxon>Diversisporales</taxon>
        <taxon>Gigasporaceae</taxon>
        <taxon>Dentiscutata</taxon>
    </lineage>
</organism>
<protein>
    <submittedName>
        <fullName evidence="1">16778_t:CDS:1</fullName>
    </submittedName>
</protein>
<evidence type="ECO:0000313" key="1">
    <source>
        <dbReference type="EMBL" id="CAG8768794.1"/>
    </source>
</evidence>
<reference evidence="1" key="1">
    <citation type="submission" date="2021-06" db="EMBL/GenBank/DDBJ databases">
        <authorList>
            <person name="Kallberg Y."/>
            <person name="Tangrot J."/>
            <person name="Rosling A."/>
        </authorList>
    </citation>
    <scope>NUCLEOTIDE SEQUENCE</scope>
    <source>
        <strain evidence="1">IL203A</strain>
    </source>
</reference>
<keyword evidence="2" id="KW-1185">Reference proteome</keyword>
<dbReference type="EMBL" id="CAJVPU010055514">
    <property type="protein sequence ID" value="CAG8768794.1"/>
    <property type="molecule type" value="Genomic_DNA"/>
</dbReference>
<accession>A0ACA9QY00</accession>
<dbReference type="Proteomes" id="UP000789702">
    <property type="component" value="Unassembled WGS sequence"/>
</dbReference>
<gene>
    <name evidence="1" type="ORF">DHETER_LOCUS15716</name>
</gene>
<feature type="non-terminal residue" evidence="1">
    <location>
        <position position="1"/>
    </location>
</feature>
<proteinExistence type="predicted"/>
<comment type="caution">
    <text evidence="1">The sequence shown here is derived from an EMBL/GenBank/DDBJ whole genome shotgun (WGS) entry which is preliminary data.</text>
</comment>
<name>A0ACA9QY00_9GLOM</name>